<comment type="similarity">
    <text evidence="5">Belongs to the SAT4 family.</text>
</comment>
<feature type="domain" description="Rhodopsin" evidence="8">
    <location>
        <begin position="81"/>
        <end position="321"/>
    </location>
</feature>
<evidence type="ECO:0000256" key="6">
    <source>
        <dbReference type="SAM" id="MobiDB-lite"/>
    </source>
</evidence>
<dbReference type="AlphaFoldDB" id="A0A4T0W1E9"/>
<dbReference type="GO" id="GO:0016020">
    <property type="term" value="C:membrane"/>
    <property type="evidence" value="ECO:0007669"/>
    <property type="project" value="UniProtKB-SubCell"/>
</dbReference>
<reference evidence="9 10" key="1">
    <citation type="journal article" date="2019" name="Genome Biol. Evol.">
        <title>Genomic Plasticity Mediated by Transposable Elements in the Plant Pathogenic Fungus Colletotrichum higginsianum.</title>
        <authorList>
            <person name="Tsushima A."/>
            <person name="Gan P."/>
            <person name="Kumakura N."/>
            <person name="Narusaka M."/>
            <person name="Takano Y."/>
            <person name="Narusaka Y."/>
            <person name="Shirasu K."/>
        </authorList>
    </citation>
    <scope>NUCLEOTIDE SEQUENCE [LARGE SCALE GENOMIC DNA]</scope>
    <source>
        <strain evidence="9 10">MAFF305635-RFP</strain>
    </source>
</reference>
<proteinExistence type="inferred from homology"/>
<name>A0A4T0W1E9_9PEZI</name>
<dbReference type="PANTHER" id="PTHR33048:SF47">
    <property type="entry name" value="INTEGRAL MEMBRANE PROTEIN-RELATED"/>
    <property type="match status" value="1"/>
</dbReference>
<feature type="transmembrane region" description="Helical" evidence="7">
    <location>
        <begin position="255"/>
        <end position="275"/>
    </location>
</feature>
<dbReference type="InterPro" id="IPR052337">
    <property type="entry name" value="SAT4-like"/>
</dbReference>
<feature type="region of interest" description="Disordered" evidence="6">
    <location>
        <begin position="364"/>
        <end position="383"/>
    </location>
</feature>
<evidence type="ECO:0000256" key="4">
    <source>
        <dbReference type="ARBA" id="ARBA00023136"/>
    </source>
</evidence>
<dbReference type="OrthoDB" id="3648173at2759"/>
<keyword evidence="2 7" id="KW-0812">Transmembrane</keyword>
<accession>A0A4T0W1E9</accession>
<dbReference type="InterPro" id="IPR049326">
    <property type="entry name" value="Rhodopsin_dom_fungi"/>
</dbReference>
<gene>
    <name evidence="9" type="ORF">CH35J_006401</name>
</gene>
<evidence type="ECO:0000256" key="5">
    <source>
        <dbReference type="ARBA" id="ARBA00038359"/>
    </source>
</evidence>
<evidence type="ECO:0000313" key="9">
    <source>
        <dbReference type="EMBL" id="TIC99002.1"/>
    </source>
</evidence>
<dbReference type="EMBL" id="MWPZ01000004">
    <property type="protein sequence ID" value="TIC99002.1"/>
    <property type="molecule type" value="Genomic_DNA"/>
</dbReference>
<evidence type="ECO:0000256" key="3">
    <source>
        <dbReference type="ARBA" id="ARBA00022989"/>
    </source>
</evidence>
<comment type="subcellular location">
    <subcellularLocation>
        <location evidence="1">Membrane</location>
        <topology evidence="1">Multi-pass membrane protein</topology>
    </subcellularLocation>
</comment>
<evidence type="ECO:0000256" key="1">
    <source>
        <dbReference type="ARBA" id="ARBA00004141"/>
    </source>
</evidence>
<protein>
    <recommendedName>
        <fullName evidence="8">Rhodopsin domain-containing protein</fullName>
    </recommendedName>
</protein>
<dbReference type="Pfam" id="PF20684">
    <property type="entry name" value="Fung_rhodopsin"/>
    <property type="match status" value="1"/>
</dbReference>
<keyword evidence="3 7" id="KW-1133">Transmembrane helix</keyword>
<evidence type="ECO:0000256" key="2">
    <source>
        <dbReference type="ARBA" id="ARBA00022692"/>
    </source>
</evidence>
<dbReference type="PANTHER" id="PTHR33048">
    <property type="entry name" value="PTH11-LIKE INTEGRAL MEMBRANE PROTEIN (AFU_ORTHOLOGUE AFUA_5G11245)"/>
    <property type="match status" value="1"/>
</dbReference>
<sequence>MPPPGLNAGTGIGAAPLLVLRSVTSDPAADAAAATTGGKNTAIPPWLGLLPRPQDPNERNSISVVPVAVLSAVVAAAFVCMRLYTRVRILRSVKWEDWIILASLMFAICTSAGMITQLNFGLGEHLYYAWPSFSSYIQTGIFTNIFYSVSITLTKISILLLYIRVLTYDLARLLAKILLAVVIVSHAWIIVSILTTCVPLQASWRWDPIDPPVYCHPPPVFWGNVCLHLATDFLIFLLPLPIISSMRLPRRQKTGLYFVFCLAFLVCAISILRLVRIFHRDQTPEQVMDVTWSAVSIANLTCVEVHAAIVTACLPTLKPLLCRLCPWFFISPASGRKGSSSSSSSSTTHAAARGDWEKNFSNGEAEAHYQRPPSIGTKRSRPRVQRDTFASLFDFRYTLPTADVESRRDGEFHLAEANTGAPVQWPSTMVFKSRLQVPQGAKTRGSMPRHEQNHQFVGRLGPPIFEDRV</sequence>
<keyword evidence="4 7" id="KW-0472">Membrane</keyword>
<evidence type="ECO:0000313" key="10">
    <source>
        <dbReference type="Proteomes" id="UP000305883"/>
    </source>
</evidence>
<feature type="transmembrane region" description="Helical" evidence="7">
    <location>
        <begin position="221"/>
        <end position="243"/>
    </location>
</feature>
<evidence type="ECO:0000256" key="7">
    <source>
        <dbReference type="SAM" id="Phobius"/>
    </source>
</evidence>
<feature type="transmembrane region" description="Helical" evidence="7">
    <location>
        <begin position="62"/>
        <end position="85"/>
    </location>
</feature>
<feature type="transmembrane region" description="Helical" evidence="7">
    <location>
        <begin position="140"/>
        <end position="165"/>
    </location>
</feature>
<dbReference type="Proteomes" id="UP000305883">
    <property type="component" value="Unassembled WGS sequence"/>
</dbReference>
<feature type="transmembrane region" description="Helical" evidence="7">
    <location>
        <begin position="177"/>
        <end position="201"/>
    </location>
</feature>
<evidence type="ECO:0000259" key="8">
    <source>
        <dbReference type="Pfam" id="PF20684"/>
    </source>
</evidence>
<comment type="caution">
    <text evidence="9">The sequence shown here is derived from an EMBL/GenBank/DDBJ whole genome shotgun (WGS) entry which is preliminary data.</text>
</comment>
<organism evidence="9 10">
    <name type="scientific">Colletotrichum higginsianum</name>
    <dbReference type="NCBI Taxonomy" id="80884"/>
    <lineage>
        <taxon>Eukaryota</taxon>
        <taxon>Fungi</taxon>
        <taxon>Dikarya</taxon>
        <taxon>Ascomycota</taxon>
        <taxon>Pezizomycotina</taxon>
        <taxon>Sordariomycetes</taxon>
        <taxon>Hypocreomycetidae</taxon>
        <taxon>Glomerellales</taxon>
        <taxon>Glomerellaceae</taxon>
        <taxon>Colletotrichum</taxon>
        <taxon>Colletotrichum destructivum species complex</taxon>
    </lineage>
</organism>
<feature type="transmembrane region" description="Helical" evidence="7">
    <location>
        <begin position="97"/>
        <end position="120"/>
    </location>
</feature>
<feature type="region of interest" description="Disordered" evidence="6">
    <location>
        <begin position="334"/>
        <end position="354"/>
    </location>
</feature>